<dbReference type="PROSITE" id="PS00108">
    <property type="entry name" value="PROTEIN_KINASE_ST"/>
    <property type="match status" value="1"/>
</dbReference>
<evidence type="ECO:0000256" key="8">
    <source>
        <dbReference type="PROSITE-ProRule" id="PRU10141"/>
    </source>
</evidence>
<dbReference type="SUPFAM" id="SSF48452">
    <property type="entry name" value="TPR-like"/>
    <property type="match status" value="4"/>
</dbReference>
<dbReference type="Pfam" id="PF12862">
    <property type="entry name" value="ANAPC5"/>
    <property type="match status" value="1"/>
</dbReference>
<dbReference type="FunFam" id="1.10.510.10:FF:000021">
    <property type="entry name" value="Serine/threonine protein kinase"/>
    <property type="match status" value="1"/>
</dbReference>
<feature type="repeat" description="TPR" evidence="7">
    <location>
        <begin position="616"/>
        <end position="649"/>
    </location>
</feature>
<dbReference type="InterPro" id="IPR011990">
    <property type="entry name" value="TPR-like_helical_dom_sf"/>
</dbReference>
<gene>
    <name evidence="11" type="ORF">SBA1_1610007</name>
</gene>
<name>A0A2U3KB34_9BACT</name>
<dbReference type="Gene3D" id="1.10.510.10">
    <property type="entry name" value="Transferase(Phosphotransferase) domain 1"/>
    <property type="match status" value="1"/>
</dbReference>
<dbReference type="CDD" id="cd14014">
    <property type="entry name" value="STKc_PknB_like"/>
    <property type="match status" value="1"/>
</dbReference>
<protein>
    <recommendedName>
        <fullName evidence="1">non-specific serine/threonine protein kinase</fullName>
        <ecNumber evidence="1">2.7.11.1</ecNumber>
    </recommendedName>
</protein>
<dbReference type="InterPro" id="IPR000719">
    <property type="entry name" value="Prot_kinase_dom"/>
</dbReference>
<dbReference type="Pfam" id="PF00069">
    <property type="entry name" value="Pkinase"/>
    <property type="match status" value="1"/>
</dbReference>
<dbReference type="InterPro" id="IPR019734">
    <property type="entry name" value="TPR_rpt"/>
</dbReference>
<dbReference type="SUPFAM" id="SSF56112">
    <property type="entry name" value="Protein kinase-like (PK-like)"/>
    <property type="match status" value="1"/>
</dbReference>
<evidence type="ECO:0000313" key="12">
    <source>
        <dbReference type="Proteomes" id="UP000238701"/>
    </source>
</evidence>
<keyword evidence="7" id="KW-0802">TPR repeat</keyword>
<dbReference type="Proteomes" id="UP000238701">
    <property type="component" value="Unassembled WGS sequence"/>
</dbReference>
<dbReference type="Pfam" id="PF13432">
    <property type="entry name" value="TPR_16"/>
    <property type="match status" value="2"/>
</dbReference>
<evidence type="ECO:0000256" key="4">
    <source>
        <dbReference type="ARBA" id="ARBA00022741"/>
    </source>
</evidence>
<dbReference type="InterPro" id="IPR017441">
    <property type="entry name" value="Protein_kinase_ATP_BS"/>
</dbReference>
<dbReference type="PROSITE" id="PS50005">
    <property type="entry name" value="TPR"/>
    <property type="match status" value="5"/>
</dbReference>
<dbReference type="SMART" id="SM00028">
    <property type="entry name" value="TPR"/>
    <property type="match status" value="12"/>
</dbReference>
<organism evidence="11 12">
    <name type="scientific">Candidatus Sulfotelmatobacter kueseliae</name>
    <dbReference type="NCBI Taxonomy" id="2042962"/>
    <lineage>
        <taxon>Bacteria</taxon>
        <taxon>Pseudomonadati</taxon>
        <taxon>Acidobacteriota</taxon>
        <taxon>Terriglobia</taxon>
        <taxon>Terriglobales</taxon>
        <taxon>Candidatus Korobacteraceae</taxon>
        <taxon>Candidatus Sulfotelmatobacter</taxon>
    </lineage>
</organism>
<dbReference type="GO" id="GO:0005524">
    <property type="term" value="F:ATP binding"/>
    <property type="evidence" value="ECO:0007669"/>
    <property type="project" value="UniProtKB-UniRule"/>
</dbReference>
<evidence type="ECO:0000256" key="3">
    <source>
        <dbReference type="ARBA" id="ARBA00022679"/>
    </source>
</evidence>
<feature type="region of interest" description="Disordered" evidence="9">
    <location>
        <begin position="1"/>
        <end position="29"/>
    </location>
</feature>
<evidence type="ECO:0000256" key="5">
    <source>
        <dbReference type="ARBA" id="ARBA00022777"/>
    </source>
</evidence>
<evidence type="ECO:0000256" key="6">
    <source>
        <dbReference type="ARBA" id="ARBA00022840"/>
    </source>
</evidence>
<dbReference type="Pfam" id="PF13424">
    <property type="entry name" value="TPR_12"/>
    <property type="match status" value="3"/>
</dbReference>
<dbReference type="InterPro" id="IPR026000">
    <property type="entry name" value="Apc5_dom"/>
</dbReference>
<feature type="repeat" description="TPR" evidence="7">
    <location>
        <begin position="810"/>
        <end position="843"/>
    </location>
</feature>
<feature type="repeat" description="TPR" evidence="7">
    <location>
        <begin position="850"/>
        <end position="883"/>
    </location>
</feature>
<feature type="repeat" description="TPR" evidence="7">
    <location>
        <begin position="770"/>
        <end position="803"/>
    </location>
</feature>
<evidence type="ECO:0000256" key="7">
    <source>
        <dbReference type="PROSITE-ProRule" id="PRU00339"/>
    </source>
</evidence>
<feature type="binding site" evidence="8">
    <location>
        <position position="63"/>
    </location>
    <ligand>
        <name>ATP</name>
        <dbReference type="ChEBI" id="CHEBI:30616"/>
    </ligand>
</feature>
<dbReference type="PROSITE" id="PS50011">
    <property type="entry name" value="PROTEIN_KINASE_DOM"/>
    <property type="match status" value="1"/>
</dbReference>
<dbReference type="PROSITE" id="PS00107">
    <property type="entry name" value="PROTEIN_KINASE_ATP"/>
    <property type="match status" value="1"/>
</dbReference>
<proteinExistence type="predicted"/>
<dbReference type="Gene3D" id="1.25.40.10">
    <property type="entry name" value="Tetratricopeptide repeat domain"/>
    <property type="match status" value="5"/>
</dbReference>
<keyword evidence="3" id="KW-0808">Transferase</keyword>
<dbReference type="EC" id="2.7.11.1" evidence="1"/>
<dbReference type="EMBL" id="OMOD01000070">
    <property type="protein sequence ID" value="SPF36757.1"/>
    <property type="molecule type" value="Genomic_DNA"/>
</dbReference>
<evidence type="ECO:0000256" key="1">
    <source>
        <dbReference type="ARBA" id="ARBA00012513"/>
    </source>
</evidence>
<dbReference type="PANTHER" id="PTHR43289">
    <property type="entry name" value="MITOGEN-ACTIVATED PROTEIN KINASE KINASE KINASE 20-RELATED"/>
    <property type="match status" value="1"/>
</dbReference>
<keyword evidence="4 8" id="KW-0547">Nucleotide-binding</keyword>
<dbReference type="InterPro" id="IPR008271">
    <property type="entry name" value="Ser/Thr_kinase_AS"/>
</dbReference>
<dbReference type="PANTHER" id="PTHR43289:SF6">
    <property type="entry name" value="SERINE_THREONINE-PROTEIN KINASE NEKL-3"/>
    <property type="match status" value="1"/>
</dbReference>
<dbReference type="GO" id="GO:0004674">
    <property type="term" value="F:protein serine/threonine kinase activity"/>
    <property type="evidence" value="ECO:0007669"/>
    <property type="project" value="UniProtKB-KW"/>
</dbReference>
<evidence type="ECO:0000259" key="10">
    <source>
        <dbReference type="PROSITE" id="PS50011"/>
    </source>
</evidence>
<keyword evidence="2 11" id="KW-0723">Serine/threonine-protein kinase</keyword>
<accession>A0A2U3KB34</accession>
<reference evidence="12" key="1">
    <citation type="submission" date="2018-02" db="EMBL/GenBank/DDBJ databases">
        <authorList>
            <person name="Hausmann B."/>
        </authorList>
    </citation>
    <scope>NUCLEOTIDE SEQUENCE [LARGE SCALE GENOMIC DNA]</scope>
    <source>
        <strain evidence="12">Peat soil MAG SbA1</strain>
    </source>
</reference>
<keyword evidence="5 11" id="KW-0418">Kinase</keyword>
<dbReference type="Gene3D" id="3.30.200.20">
    <property type="entry name" value="Phosphorylase Kinase, domain 1"/>
    <property type="match status" value="1"/>
</dbReference>
<evidence type="ECO:0000256" key="9">
    <source>
        <dbReference type="SAM" id="MobiDB-lite"/>
    </source>
</evidence>
<feature type="domain" description="Protein kinase" evidence="10">
    <location>
        <begin position="34"/>
        <end position="307"/>
    </location>
</feature>
<keyword evidence="6 8" id="KW-0067">ATP-binding</keyword>
<sequence>MTVDSSFPVQPHPVQPQAQPSESSSRIPDFGPRYRVEHILGEGGMGTVYKAWDKELERTVALKLVRRDLTRDPNISQRFKQELLLASKISHRNVLRIHDLGDGPGDTKFISMAYVEGHDLSYPLRKEGKLPLDRALNIARQLAAALDAAHAEGVVHRDLKPQNILIDQHDHIYVSDFGLAKSLESDLGMTQTGQFLGTPRYMSPEQAEIRPVDHRSDLYAFGLILCEMLTGNLPFEHTHSTMQMLYQRVHEPPKDPTRLNPDLPEYLARIIQKCLERDVSLRYQSAGEILADLDAGHAPQHAHRSWVAAATTTFAGRRPRKVWLAAAAVLAVLAAGLAVWKTLGTPSAQPSVPAAAQLSLAIVPFHNASGDASLDWLGSSLAEILSTDVGQSAQLRMVSPNRLHQIFSDLKISPATILDPPTIGRIAEFTSADRVVWGQYARFGHQIRIDATLQDMKRGQTTTLSESATENDVLAAVDRLATGIRSNLALSRSIVKQLQEQSFKPSTNSLPAMRDYNDGLQFERSGSFLDAARRFEASTKEDPRFALAYSELARAYASLGQDNEAEKAAQKAVELSDQLPSQEKYLIQASFDSIQKDYPKAIEAYDNLAKAAPGNADVLLELGGLYENSSAYEKARDAYTQVLALDPKRVDALFAMGRVEIYDGNPEKALEYLTRAQALTVEFGNDEERADILQATGVAYADLNKHQDALRNLRDSLEIKRRLGLKKGVAMSLDAMASSEDVLGKPEQALKDYKEALALWRELGDKAGTGDVLSDLAQFYVDHGQYDQGLKLFKESLQAEIDVGNQNNQGLVLNNIGNAYFMKGDYQNARTYFEQALQLRETLKVPSKIADTLHNLADTSTEMGQYDLAIEQYLRALDLRRSTGDKRSAAIESSSIGILFGYQGRYGASLSSEEDAVKTFREVQDPTWLAEVLGYYGHALAQIGRNDDAQKSLEEALNVARGLKNDATTAEILGYQGDNAFYRAEYKSAASLYDEALRTASHTSDLGLILVSKFNVAKAAVGLGRFQLAASVLGKLSEEADSMGSKYVSAECSIYHAEALMNLKNYEPARKELESALIRSQKLGLRVLLAQTHYLLARDLELSGKAADAPEHYQQARQILDEIKSEAKTDSIVKRSDLSPIYTHPAS</sequence>
<dbReference type="AlphaFoldDB" id="A0A2U3KB34"/>
<dbReference type="InterPro" id="IPR011009">
    <property type="entry name" value="Kinase-like_dom_sf"/>
</dbReference>
<dbReference type="SMART" id="SM00220">
    <property type="entry name" value="S_TKc"/>
    <property type="match status" value="1"/>
</dbReference>
<feature type="repeat" description="TPR" evidence="7">
    <location>
        <begin position="546"/>
        <end position="579"/>
    </location>
</feature>
<evidence type="ECO:0000313" key="11">
    <source>
        <dbReference type="EMBL" id="SPF36757.1"/>
    </source>
</evidence>
<evidence type="ECO:0000256" key="2">
    <source>
        <dbReference type="ARBA" id="ARBA00022527"/>
    </source>
</evidence>